<feature type="transmembrane region" description="Helical" evidence="7">
    <location>
        <begin position="140"/>
        <end position="163"/>
    </location>
</feature>
<dbReference type="Gene3D" id="1.20.1720.10">
    <property type="entry name" value="Multidrug resistance protein D"/>
    <property type="match status" value="1"/>
</dbReference>
<evidence type="ECO:0000256" key="1">
    <source>
        <dbReference type="ARBA" id="ARBA00004651"/>
    </source>
</evidence>
<sequence>MDKSAKSTLKSLIWTVYFPSFLLAIGQGIMIPVLPLHARETMGANELMIGMVVAARHLGTMGFDIPAGVLISMFGLRKTMISGIVLFAIAAIGTALSPNLFLLIMCRLLAGVSYSFWSISRHSYIAINVPYSIRGRSLSFFGGVFRIGTIIGPLLGGVLAEYVNIRTPFFAQAVLAIITLIVVLITSRTISDENIKHEENSSVNNLRSTFLLHKRDFASIGLMAVALQFVRSAREFIIPVLGDDMGLRKDEIGFITTLSFSIDAMMFPIAGIVMDKYGRKWSGIPAFFLMGLSMMIVPFTSTYYMLTIVGLLAGMGNGVSSGLVLTIGSDLAPKKGPSK</sequence>
<dbReference type="SUPFAM" id="SSF103473">
    <property type="entry name" value="MFS general substrate transporter"/>
    <property type="match status" value="1"/>
</dbReference>
<dbReference type="Pfam" id="PF07690">
    <property type="entry name" value="MFS_1"/>
    <property type="match status" value="1"/>
</dbReference>
<dbReference type="PROSITE" id="PS00216">
    <property type="entry name" value="SUGAR_TRANSPORT_1"/>
    <property type="match status" value="1"/>
</dbReference>
<evidence type="ECO:0000256" key="4">
    <source>
        <dbReference type="ARBA" id="ARBA00022692"/>
    </source>
</evidence>
<protein>
    <recommendedName>
        <fullName evidence="8">Major facilitator superfamily (MFS) profile domain-containing protein</fullName>
    </recommendedName>
</protein>
<feature type="transmembrane region" description="Helical" evidence="7">
    <location>
        <begin position="312"/>
        <end position="332"/>
    </location>
</feature>
<evidence type="ECO:0000256" key="2">
    <source>
        <dbReference type="ARBA" id="ARBA00022448"/>
    </source>
</evidence>
<dbReference type="GO" id="GO:0005886">
    <property type="term" value="C:plasma membrane"/>
    <property type="evidence" value="ECO:0007669"/>
    <property type="project" value="UniProtKB-SubCell"/>
</dbReference>
<keyword evidence="4 7" id="KW-0812">Transmembrane</keyword>
<dbReference type="EMBL" id="UINC01088274">
    <property type="protein sequence ID" value="SVC38348.1"/>
    <property type="molecule type" value="Genomic_DNA"/>
</dbReference>
<feature type="transmembrane region" description="Helical" evidence="7">
    <location>
        <begin position="47"/>
        <end position="67"/>
    </location>
</feature>
<dbReference type="InterPro" id="IPR020846">
    <property type="entry name" value="MFS_dom"/>
</dbReference>
<keyword evidence="5 7" id="KW-1133">Transmembrane helix</keyword>
<evidence type="ECO:0000256" key="5">
    <source>
        <dbReference type="ARBA" id="ARBA00022989"/>
    </source>
</evidence>
<dbReference type="AlphaFoldDB" id="A0A382LNQ8"/>
<comment type="subcellular location">
    <subcellularLocation>
        <location evidence="1">Cell membrane</location>
        <topology evidence="1">Multi-pass membrane protein</topology>
    </subcellularLocation>
</comment>
<reference evidence="9" key="1">
    <citation type="submission" date="2018-05" db="EMBL/GenBank/DDBJ databases">
        <authorList>
            <person name="Lanie J.A."/>
            <person name="Ng W.-L."/>
            <person name="Kazmierczak K.M."/>
            <person name="Andrzejewski T.M."/>
            <person name="Davidsen T.M."/>
            <person name="Wayne K.J."/>
            <person name="Tettelin H."/>
            <person name="Glass J.I."/>
            <person name="Rusch D."/>
            <person name="Podicherti R."/>
            <person name="Tsui H.-C.T."/>
            <person name="Winkler M.E."/>
        </authorList>
    </citation>
    <scope>NUCLEOTIDE SEQUENCE</scope>
</reference>
<proteinExistence type="predicted"/>
<evidence type="ECO:0000256" key="7">
    <source>
        <dbReference type="SAM" id="Phobius"/>
    </source>
</evidence>
<feature type="domain" description="Major facilitator superfamily (MFS) profile" evidence="8">
    <location>
        <begin position="12"/>
        <end position="339"/>
    </location>
</feature>
<keyword evidence="3" id="KW-1003">Cell membrane</keyword>
<dbReference type="PROSITE" id="PS50850">
    <property type="entry name" value="MFS"/>
    <property type="match status" value="1"/>
</dbReference>
<dbReference type="InterPro" id="IPR001958">
    <property type="entry name" value="Tet-R_TetA/multi-R_MdtG-like"/>
</dbReference>
<evidence type="ECO:0000313" key="9">
    <source>
        <dbReference type="EMBL" id="SVC38348.1"/>
    </source>
</evidence>
<dbReference type="PRINTS" id="PR01035">
    <property type="entry name" value="TCRTETA"/>
</dbReference>
<evidence type="ECO:0000256" key="3">
    <source>
        <dbReference type="ARBA" id="ARBA00022475"/>
    </source>
</evidence>
<dbReference type="PANTHER" id="PTHR23517:SF3">
    <property type="entry name" value="INTEGRAL MEMBRANE TRANSPORT PROTEIN"/>
    <property type="match status" value="1"/>
</dbReference>
<dbReference type="CDD" id="cd17325">
    <property type="entry name" value="MFS_MdtG_SLC18_like"/>
    <property type="match status" value="1"/>
</dbReference>
<dbReference type="InterPro" id="IPR005829">
    <property type="entry name" value="Sugar_transporter_CS"/>
</dbReference>
<name>A0A382LNQ8_9ZZZZ</name>
<dbReference type="InterPro" id="IPR036259">
    <property type="entry name" value="MFS_trans_sf"/>
</dbReference>
<dbReference type="GO" id="GO:0022857">
    <property type="term" value="F:transmembrane transporter activity"/>
    <property type="evidence" value="ECO:0007669"/>
    <property type="project" value="InterPro"/>
</dbReference>
<feature type="transmembrane region" description="Helical" evidence="7">
    <location>
        <begin position="169"/>
        <end position="187"/>
    </location>
</feature>
<organism evidence="9">
    <name type="scientific">marine metagenome</name>
    <dbReference type="NCBI Taxonomy" id="408172"/>
    <lineage>
        <taxon>unclassified sequences</taxon>
        <taxon>metagenomes</taxon>
        <taxon>ecological metagenomes</taxon>
    </lineage>
</organism>
<feature type="non-terminal residue" evidence="9">
    <location>
        <position position="339"/>
    </location>
</feature>
<keyword evidence="2" id="KW-0813">Transport</keyword>
<evidence type="ECO:0000259" key="8">
    <source>
        <dbReference type="PROSITE" id="PS50850"/>
    </source>
</evidence>
<dbReference type="PANTHER" id="PTHR23517">
    <property type="entry name" value="RESISTANCE PROTEIN MDTM, PUTATIVE-RELATED-RELATED"/>
    <property type="match status" value="1"/>
</dbReference>
<keyword evidence="6 7" id="KW-0472">Membrane</keyword>
<gene>
    <name evidence="9" type="ORF">METZ01_LOCUS291202</name>
</gene>
<feature type="transmembrane region" description="Helical" evidence="7">
    <location>
        <begin position="286"/>
        <end position="306"/>
    </location>
</feature>
<dbReference type="InterPro" id="IPR011701">
    <property type="entry name" value="MFS"/>
</dbReference>
<feature type="transmembrane region" description="Helical" evidence="7">
    <location>
        <begin position="254"/>
        <end position="274"/>
    </location>
</feature>
<feature type="transmembrane region" description="Helical" evidence="7">
    <location>
        <begin position="12"/>
        <end position="35"/>
    </location>
</feature>
<dbReference type="InterPro" id="IPR050171">
    <property type="entry name" value="MFS_Transporters"/>
</dbReference>
<accession>A0A382LNQ8</accession>
<evidence type="ECO:0000256" key="6">
    <source>
        <dbReference type="ARBA" id="ARBA00023136"/>
    </source>
</evidence>
<feature type="transmembrane region" description="Helical" evidence="7">
    <location>
        <begin position="79"/>
        <end position="96"/>
    </location>
</feature>
<dbReference type="Gene3D" id="1.20.1250.20">
    <property type="entry name" value="MFS general substrate transporter like domains"/>
    <property type="match status" value="1"/>
</dbReference>